<evidence type="ECO:0000313" key="2">
    <source>
        <dbReference type="Proteomes" id="UP000054736"/>
    </source>
</evidence>
<dbReference type="Proteomes" id="UP000054736">
    <property type="component" value="Unassembled WGS sequence"/>
</dbReference>
<accession>A0A0W0TDZ1</accession>
<sequence>MQKKNNRGRKGLNFNGEPFFIIMDEQFTIPILLEDTVFLLSLFAYSKTKSNTNISVNIRLKSVLFSSELFEY</sequence>
<comment type="caution">
    <text evidence="1">The sequence shown here is derived from an EMBL/GenBank/DDBJ whole genome shotgun (WGS) entry which is preliminary data.</text>
</comment>
<dbReference type="EMBL" id="LNXY01000001">
    <property type="protein sequence ID" value="KTC93790.1"/>
    <property type="molecule type" value="Genomic_DNA"/>
</dbReference>
<dbReference type="AlphaFoldDB" id="A0A0W0TDZ1"/>
<reference evidence="1 2" key="1">
    <citation type="submission" date="2015-11" db="EMBL/GenBank/DDBJ databases">
        <title>Genomic analysis of 38 Legionella species identifies large and diverse effector repertoires.</title>
        <authorList>
            <person name="Burstein D."/>
            <person name="Amaro F."/>
            <person name="Zusman T."/>
            <person name="Lifshitz Z."/>
            <person name="Cohen O."/>
            <person name="Gilbert J.A."/>
            <person name="Pupko T."/>
            <person name="Shuman H.A."/>
            <person name="Segal G."/>
        </authorList>
    </citation>
    <scope>NUCLEOTIDE SEQUENCE [LARGE SCALE GENOMIC DNA]</scope>
    <source>
        <strain evidence="1 2">ATCC 700990</strain>
    </source>
</reference>
<keyword evidence="2" id="KW-1185">Reference proteome</keyword>
<organism evidence="1 2">
    <name type="scientific">Legionella drozanskii LLAP-1</name>
    <dbReference type="NCBI Taxonomy" id="1212489"/>
    <lineage>
        <taxon>Bacteria</taxon>
        <taxon>Pseudomonadati</taxon>
        <taxon>Pseudomonadota</taxon>
        <taxon>Gammaproteobacteria</taxon>
        <taxon>Legionellales</taxon>
        <taxon>Legionellaceae</taxon>
        <taxon>Legionella</taxon>
    </lineage>
</organism>
<gene>
    <name evidence="1" type="ORF">Ldro_0140</name>
</gene>
<proteinExistence type="predicted"/>
<name>A0A0W0TDZ1_9GAMM</name>
<evidence type="ECO:0000313" key="1">
    <source>
        <dbReference type="EMBL" id="KTC93790.1"/>
    </source>
</evidence>
<protein>
    <submittedName>
        <fullName evidence="1">Uncharacterized protein</fullName>
    </submittedName>
</protein>